<reference evidence="3" key="1">
    <citation type="submission" date="2015-05" db="UniProtKB">
        <authorList>
            <consortium name="EnsemblMetazoa"/>
        </authorList>
    </citation>
    <scope>IDENTIFICATION</scope>
</reference>
<dbReference type="PANTHER" id="PTHR23049">
    <property type="entry name" value="MYOSIN REGULATORY LIGHT CHAIN 2"/>
    <property type="match status" value="1"/>
</dbReference>
<dbReference type="HOGENOM" id="CLU_736340_0_0_1"/>
<feature type="compositionally biased region" description="Basic and acidic residues" evidence="2">
    <location>
        <begin position="282"/>
        <end position="295"/>
    </location>
</feature>
<feature type="region of interest" description="Disordered" evidence="2">
    <location>
        <begin position="325"/>
        <end position="376"/>
    </location>
</feature>
<dbReference type="GO" id="GO:0005509">
    <property type="term" value="F:calcium ion binding"/>
    <property type="evidence" value="ECO:0007669"/>
    <property type="project" value="InterPro"/>
</dbReference>
<dbReference type="Proteomes" id="UP000015103">
    <property type="component" value="Unassembled WGS sequence"/>
</dbReference>
<feature type="compositionally biased region" description="Acidic residues" evidence="2">
    <location>
        <begin position="329"/>
        <end position="367"/>
    </location>
</feature>
<dbReference type="InterPro" id="IPR050403">
    <property type="entry name" value="Myosin_RLC"/>
</dbReference>
<keyword evidence="1" id="KW-0677">Repeat</keyword>
<dbReference type="PROSITE" id="PS50222">
    <property type="entry name" value="EF_HAND_2"/>
    <property type="match status" value="1"/>
</dbReference>
<dbReference type="Gene3D" id="1.10.238.10">
    <property type="entry name" value="EF-hand"/>
    <property type="match status" value="1"/>
</dbReference>
<organism evidence="3 4">
    <name type="scientific">Rhodnius prolixus</name>
    <name type="common">Triatomid bug</name>
    <dbReference type="NCBI Taxonomy" id="13249"/>
    <lineage>
        <taxon>Eukaryota</taxon>
        <taxon>Metazoa</taxon>
        <taxon>Ecdysozoa</taxon>
        <taxon>Arthropoda</taxon>
        <taxon>Hexapoda</taxon>
        <taxon>Insecta</taxon>
        <taxon>Pterygota</taxon>
        <taxon>Neoptera</taxon>
        <taxon>Paraneoptera</taxon>
        <taxon>Hemiptera</taxon>
        <taxon>Heteroptera</taxon>
        <taxon>Panheteroptera</taxon>
        <taxon>Cimicomorpha</taxon>
        <taxon>Reduviidae</taxon>
        <taxon>Triatominae</taxon>
        <taxon>Rhodnius</taxon>
    </lineage>
</organism>
<dbReference type="EnsemblMetazoa" id="RPRC002569-RA">
    <property type="protein sequence ID" value="RPRC002569-PA"/>
    <property type="gene ID" value="RPRC002569"/>
</dbReference>
<dbReference type="InterPro" id="IPR011992">
    <property type="entry name" value="EF-hand-dom_pair"/>
</dbReference>
<evidence type="ECO:0000256" key="2">
    <source>
        <dbReference type="SAM" id="MobiDB-lite"/>
    </source>
</evidence>
<keyword evidence="4" id="KW-1185">Reference proteome</keyword>
<evidence type="ECO:0000313" key="4">
    <source>
        <dbReference type="Proteomes" id="UP000015103"/>
    </source>
</evidence>
<accession>T1HEU7</accession>
<name>T1HEU7_RHOPR</name>
<feature type="region of interest" description="Disordered" evidence="2">
    <location>
        <begin position="282"/>
        <end position="305"/>
    </location>
</feature>
<proteinExistence type="predicted"/>
<dbReference type="VEuPathDB" id="VectorBase:RPRC002569"/>
<dbReference type="AlphaFoldDB" id="T1HEU7"/>
<dbReference type="STRING" id="13249.T1HEU7"/>
<evidence type="ECO:0000313" key="3">
    <source>
        <dbReference type="EnsemblMetazoa" id="RPRC002569-PA"/>
    </source>
</evidence>
<evidence type="ECO:0000256" key="1">
    <source>
        <dbReference type="ARBA" id="ARBA00022737"/>
    </source>
</evidence>
<dbReference type="EMBL" id="ACPB03010027">
    <property type="status" value="NOT_ANNOTATED_CDS"/>
    <property type="molecule type" value="Genomic_DNA"/>
</dbReference>
<dbReference type="InParanoid" id="T1HEU7"/>
<dbReference type="InterPro" id="IPR002048">
    <property type="entry name" value="EF_hand_dom"/>
</dbReference>
<dbReference type="SUPFAM" id="SSF47473">
    <property type="entry name" value="EF-hand"/>
    <property type="match status" value="1"/>
</dbReference>
<sequence length="376" mass="43395">MESLIIEGDSVNRAPGHSLAESFMDLNLLNINDLGKEVQPIPEEVIEVFSSNEIEDYKEVFSLFDQSDTGFIDIVKIPRILLEIDKDLDKKALRDILEGYDEDGIDLNNFLLIAAKLYKRNVEEKDVVNAFKLLNPTCSTMPIHTFREMMLKSGDPLDNEEMTVLIDKVTQEQYDKYFNYESFANELTSQMEEYERILREKSLPDLTKPLKRTFKLPTKGHFKKSFPLKTIIPGPLTHFSTDSSNKGVEADEEDYEDIEDIDDDDIEKEPEIGQGQAIIEEVGKAQEKKEPRQLDDTDVSEQEDVRLRINIPTKFAQEQDSLFKTELMQEGEEEEEEQVEEEVVSEDDDYDNTDKYETEDDKDDVIEYDLPPSGLM</sequence>
<protein>
    <submittedName>
        <fullName evidence="3">EF-hand domain-containing protein</fullName>
    </submittedName>
</protein>